<evidence type="ECO:0000256" key="5">
    <source>
        <dbReference type="ARBA" id="ARBA00022692"/>
    </source>
</evidence>
<dbReference type="KEGG" id="thu:AC731_016230"/>
<feature type="transmembrane region" description="Helical" evidence="9">
    <location>
        <begin position="21"/>
        <end position="40"/>
    </location>
</feature>
<evidence type="ECO:0000256" key="7">
    <source>
        <dbReference type="ARBA" id="ARBA00023136"/>
    </source>
</evidence>
<keyword evidence="5 9" id="KW-0812">Transmembrane</keyword>
<keyword evidence="7 9" id="KW-0472">Membrane</keyword>
<comment type="function">
    <text evidence="9">Part of the tripartite ATP-independent periplasmic (TRAP) transport system.</text>
</comment>
<comment type="similarity">
    <text evidence="8 9">Belongs to the TRAP transporter small permease family.</text>
</comment>
<keyword evidence="2 9" id="KW-0813">Transport</keyword>
<keyword evidence="4 9" id="KW-0997">Cell inner membrane</keyword>
<evidence type="ECO:0000256" key="8">
    <source>
        <dbReference type="ARBA" id="ARBA00038436"/>
    </source>
</evidence>
<evidence type="ECO:0000256" key="4">
    <source>
        <dbReference type="ARBA" id="ARBA00022519"/>
    </source>
</evidence>
<keyword evidence="3" id="KW-1003">Cell membrane</keyword>
<name>A0A127K8R0_9RHOO</name>
<dbReference type="InterPro" id="IPR007387">
    <property type="entry name" value="TRAP_DctQ"/>
</dbReference>
<accession>A0A127K8R0</accession>
<comment type="subcellular location">
    <subcellularLocation>
        <location evidence="1 9">Cell inner membrane</location>
        <topology evidence="1 9">Multi-pass membrane protein</topology>
    </subcellularLocation>
</comment>
<dbReference type="GO" id="GO:0015740">
    <property type="term" value="P:C4-dicarboxylate transport"/>
    <property type="evidence" value="ECO:0007669"/>
    <property type="project" value="TreeGrafter"/>
</dbReference>
<sequence length="183" mass="21342">MSAKRAILKFISNAEEYFCEALLALFVVLLFAQILLRQFFQYSIPWGEEVATYMFVWFAYLGAVVAAKMSAHNRVAFQFRFFPPIVKKVSEALADLLWVGFNLYFVWLSYDFVFNRMNLFWKSQTTGIPMKYFYMILPVAFLLMSIRILWNNYLTLFKGVEILDPEAEEIENIKRAAASAAKS</sequence>
<proteinExistence type="inferred from homology"/>
<evidence type="ECO:0000313" key="11">
    <source>
        <dbReference type="EMBL" id="AMO38343.1"/>
    </source>
</evidence>
<gene>
    <name evidence="11" type="ORF">AC731_016230</name>
</gene>
<organism evidence="11 12">
    <name type="scientific">Thauera humireducens</name>
    <dbReference type="NCBI Taxonomy" id="1134435"/>
    <lineage>
        <taxon>Bacteria</taxon>
        <taxon>Pseudomonadati</taxon>
        <taxon>Pseudomonadota</taxon>
        <taxon>Betaproteobacteria</taxon>
        <taxon>Rhodocyclales</taxon>
        <taxon>Zoogloeaceae</taxon>
        <taxon>Thauera</taxon>
    </lineage>
</organism>
<evidence type="ECO:0000256" key="6">
    <source>
        <dbReference type="ARBA" id="ARBA00022989"/>
    </source>
</evidence>
<evidence type="ECO:0000256" key="9">
    <source>
        <dbReference type="RuleBase" id="RU369079"/>
    </source>
</evidence>
<feature type="domain" description="Tripartite ATP-independent periplasmic transporters DctQ component" evidence="10">
    <location>
        <begin position="27"/>
        <end position="156"/>
    </location>
</feature>
<comment type="subunit">
    <text evidence="9">The complex comprises the extracytoplasmic solute receptor protein and the two transmembrane proteins.</text>
</comment>
<evidence type="ECO:0000256" key="3">
    <source>
        <dbReference type="ARBA" id="ARBA00022475"/>
    </source>
</evidence>
<dbReference type="STRING" id="1134435.AC731_016230"/>
<dbReference type="InterPro" id="IPR055348">
    <property type="entry name" value="DctQ"/>
</dbReference>
<dbReference type="PANTHER" id="PTHR35011:SF2">
    <property type="entry name" value="2,3-DIKETO-L-GULONATE TRAP TRANSPORTER SMALL PERMEASE PROTEIN YIAM"/>
    <property type="match status" value="1"/>
</dbReference>
<dbReference type="GO" id="GO:0022857">
    <property type="term" value="F:transmembrane transporter activity"/>
    <property type="evidence" value="ECO:0007669"/>
    <property type="project" value="UniProtKB-UniRule"/>
</dbReference>
<feature type="transmembrane region" description="Helical" evidence="9">
    <location>
        <begin position="52"/>
        <end position="71"/>
    </location>
</feature>
<reference evidence="12" key="1">
    <citation type="submission" date="2016-03" db="EMBL/GenBank/DDBJ databases">
        <authorList>
            <person name="Ma C."/>
            <person name="Zhou S."/>
            <person name="Yang G."/>
        </authorList>
    </citation>
    <scope>NUCLEOTIDE SEQUENCE [LARGE SCALE GENOMIC DNA]</scope>
    <source>
        <strain evidence="12">SgZ-1</strain>
    </source>
</reference>
<evidence type="ECO:0000259" key="10">
    <source>
        <dbReference type="Pfam" id="PF04290"/>
    </source>
</evidence>
<dbReference type="EMBL" id="CP014646">
    <property type="protein sequence ID" value="AMO38343.1"/>
    <property type="molecule type" value="Genomic_DNA"/>
</dbReference>
<feature type="transmembrane region" description="Helical" evidence="9">
    <location>
        <begin position="132"/>
        <end position="150"/>
    </location>
</feature>
<dbReference type="Proteomes" id="UP000036902">
    <property type="component" value="Chromosome"/>
</dbReference>
<keyword evidence="12" id="KW-1185">Reference proteome</keyword>
<keyword evidence="6 9" id="KW-1133">Transmembrane helix</keyword>
<feature type="transmembrane region" description="Helical" evidence="9">
    <location>
        <begin position="92"/>
        <end position="112"/>
    </location>
</feature>
<dbReference type="PANTHER" id="PTHR35011">
    <property type="entry name" value="2,3-DIKETO-L-GULONATE TRAP TRANSPORTER SMALL PERMEASE PROTEIN YIAM"/>
    <property type="match status" value="1"/>
</dbReference>
<dbReference type="Pfam" id="PF04290">
    <property type="entry name" value="DctQ"/>
    <property type="match status" value="1"/>
</dbReference>
<evidence type="ECO:0000256" key="2">
    <source>
        <dbReference type="ARBA" id="ARBA00022448"/>
    </source>
</evidence>
<dbReference type="AlphaFoldDB" id="A0A127K8R0"/>
<dbReference type="GO" id="GO:0005886">
    <property type="term" value="C:plasma membrane"/>
    <property type="evidence" value="ECO:0007669"/>
    <property type="project" value="UniProtKB-SubCell"/>
</dbReference>
<evidence type="ECO:0000256" key="1">
    <source>
        <dbReference type="ARBA" id="ARBA00004429"/>
    </source>
</evidence>
<protein>
    <recommendedName>
        <fullName evidence="9">TRAP transporter small permease protein</fullName>
    </recommendedName>
</protein>
<dbReference type="RefSeq" id="WP_048707649.1">
    <property type="nucleotide sequence ID" value="NZ_CP014646.1"/>
</dbReference>
<evidence type="ECO:0000313" key="12">
    <source>
        <dbReference type="Proteomes" id="UP000036902"/>
    </source>
</evidence>